<evidence type="ECO:0000313" key="3">
    <source>
        <dbReference type="Proteomes" id="UP000187203"/>
    </source>
</evidence>
<comment type="caution">
    <text evidence="2">The sequence shown here is derived from an EMBL/GenBank/DDBJ whole genome shotgun (WGS) entry which is preliminary data.</text>
</comment>
<accession>A0A1R3H397</accession>
<feature type="transmembrane region" description="Helical" evidence="1">
    <location>
        <begin position="12"/>
        <end position="31"/>
    </location>
</feature>
<protein>
    <submittedName>
        <fullName evidence="2">Uncharacterized protein</fullName>
    </submittedName>
</protein>
<sequence>MAVSFEHHLVWAVLVVILIDATLVLILRFFLIDERASFGTWASNAVLDYQGLKNDLLIFPVLCFNAETTKLMSLTAFIWVFILNFSILTLNITAINDLYASIVFQMICRALIFCITKSFASLIAYFVLMVVVMVLRLFSWLFPLGIGGPSAHSSENIMWSSRVPA</sequence>
<keyword evidence="1" id="KW-0812">Transmembrane</keyword>
<reference evidence="3" key="1">
    <citation type="submission" date="2013-09" db="EMBL/GenBank/DDBJ databases">
        <title>Corchorus olitorius genome sequencing.</title>
        <authorList>
            <person name="Alam M."/>
            <person name="Haque M.S."/>
            <person name="Islam M.S."/>
            <person name="Emdad E.M."/>
            <person name="Islam M.M."/>
            <person name="Ahmed B."/>
            <person name="Halim A."/>
            <person name="Hossen Q.M.M."/>
            <person name="Hossain M.Z."/>
            <person name="Ahmed R."/>
            <person name="Khan M.M."/>
            <person name="Islam R."/>
            <person name="Rashid M.M."/>
            <person name="Khan S.A."/>
            <person name="Rahman M.S."/>
            <person name="Alam M."/>
            <person name="Yahiya A.S."/>
            <person name="Khan M.S."/>
            <person name="Azam M.S."/>
            <person name="Haque T."/>
            <person name="Lashkar M.Z.H."/>
            <person name="Akhand A.I."/>
            <person name="Morshed G."/>
            <person name="Roy S."/>
            <person name="Uddin K.S."/>
            <person name="Rabeya T."/>
            <person name="Hossain A.S."/>
            <person name="Chowdhury A."/>
            <person name="Snigdha A.R."/>
            <person name="Mortoza M.S."/>
            <person name="Matin S.A."/>
            <person name="Hoque S.M.E."/>
            <person name="Islam M.K."/>
            <person name="Roy D.K."/>
            <person name="Haider R."/>
            <person name="Moosa M.M."/>
            <person name="Elias S.M."/>
            <person name="Hasan A.M."/>
            <person name="Jahan S."/>
            <person name="Shafiuddin M."/>
            <person name="Mahmood N."/>
            <person name="Shommy N.S."/>
        </authorList>
    </citation>
    <scope>NUCLEOTIDE SEQUENCE [LARGE SCALE GENOMIC DNA]</scope>
    <source>
        <strain evidence="3">cv. O-4</strain>
    </source>
</reference>
<keyword evidence="1" id="KW-1133">Transmembrane helix</keyword>
<name>A0A1R3H397_9ROSI</name>
<dbReference type="EMBL" id="AWUE01020873">
    <property type="protein sequence ID" value="OMO64814.1"/>
    <property type="molecule type" value="Genomic_DNA"/>
</dbReference>
<dbReference type="Proteomes" id="UP000187203">
    <property type="component" value="Unassembled WGS sequence"/>
</dbReference>
<gene>
    <name evidence="2" type="ORF">COLO4_31787</name>
</gene>
<feature type="transmembrane region" description="Helical" evidence="1">
    <location>
        <begin position="71"/>
        <end position="92"/>
    </location>
</feature>
<evidence type="ECO:0000313" key="2">
    <source>
        <dbReference type="EMBL" id="OMO64814.1"/>
    </source>
</evidence>
<proteinExistence type="predicted"/>
<keyword evidence="3" id="KW-1185">Reference proteome</keyword>
<organism evidence="2 3">
    <name type="scientific">Corchorus olitorius</name>
    <dbReference type="NCBI Taxonomy" id="93759"/>
    <lineage>
        <taxon>Eukaryota</taxon>
        <taxon>Viridiplantae</taxon>
        <taxon>Streptophyta</taxon>
        <taxon>Embryophyta</taxon>
        <taxon>Tracheophyta</taxon>
        <taxon>Spermatophyta</taxon>
        <taxon>Magnoliopsida</taxon>
        <taxon>eudicotyledons</taxon>
        <taxon>Gunneridae</taxon>
        <taxon>Pentapetalae</taxon>
        <taxon>rosids</taxon>
        <taxon>malvids</taxon>
        <taxon>Malvales</taxon>
        <taxon>Malvaceae</taxon>
        <taxon>Grewioideae</taxon>
        <taxon>Apeibeae</taxon>
        <taxon>Corchorus</taxon>
    </lineage>
</organism>
<dbReference type="AlphaFoldDB" id="A0A1R3H397"/>
<evidence type="ECO:0000256" key="1">
    <source>
        <dbReference type="SAM" id="Phobius"/>
    </source>
</evidence>
<keyword evidence="1" id="KW-0472">Membrane</keyword>